<evidence type="ECO:0000256" key="1">
    <source>
        <dbReference type="ARBA" id="ARBA00004613"/>
    </source>
</evidence>
<keyword evidence="4" id="KW-0960">Knottin</keyword>
<dbReference type="SUPFAM" id="SSF57055">
    <property type="entry name" value="Agouti-related protein"/>
    <property type="match status" value="1"/>
</dbReference>
<evidence type="ECO:0000259" key="13">
    <source>
        <dbReference type="PROSITE" id="PS51150"/>
    </source>
</evidence>
<protein>
    <recommendedName>
        <fullName evidence="10">Agouti-related protein</fullName>
    </recommendedName>
</protein>
<dbReference type="GO" id="GO:0009755">
    <property type="term" value="P:hormone-mediated signaling pathway"/>
    <property type="evidence" value="ECO:0007669"/>
    <property type="project" value="InterPro"/>
</dbReference>
<dbReference type="GeneID" id="100762653"/>
<evidence type="ECO:0000256" key="8">
    <source>
        <dbReference type="ARBA" id="ARBA00056588"/>
    </source>
</evidence>
<evidence type="ECO:0000256" key="6">
    <source>
        <dbReference type="ARBA" id="ARBA00023157"/>
    </source>
</evidence>
<dbReference type="AlphaFoldDB" id="A0A9J7GSQ7"/>
<dbReference type="FunFam" id="4.10.760.10:FF:000003">
    <property type="entry name" value="Agouti-related peptide 2"/>
    <property type="match status" value="1"/>
</dbReference>
<dbReference type="RefSeq" id="XP_035298528.1">
    <property type="nucleotide sequence ID" value="XM_035442637.1"/>
</dbReference>
<evidence type="ECO:0000256" key="2">
    <source>
        <dbReference type="ARBA" id="ARBA00022525"/>
    </source>
</evidence>
<dbReference type="OrthoDB" id="9942042at2759"/>
<keyword evidence="2" id="KW-0964">Secreted</keyword>
<dbReference type="GO" id="GO:0005796">
    <property type="term" value="C:Golgi lumen"/>
    <property type="evidence" value="ECO:0007669"/>
    <property type="project" value="UniProtKB-SubCell"/>
</dbReference>
<evidence type="ECO:0000313" key="15">
    <source>
        <dbReference type="RefSeq" id="XP_035298528.1"/>
    </source>
</evidence>
<dbReference type="GO" id="GO:0070996">
    <property type="term" value="F:type 1 melanocortin receptor binding"/>
    <property type="evidence" value="ECO:0007669"/>
    <property type="project" value="TreeGrafter"/>
</dbReference>
<evidence type="ECO:0000256" key="11">
    <source>
        <dbReference type="PROSITE-ProRule" id="PRU00494"/>
    </source>
</evidence>
<feature type="disulfide bond" evidence="11">
    <location>
        <begin position="161"/>
        <end position="168"/>
    </location>
</feature>
<feature type="disulfide bond" evidence="11">
    <location>
        <begin position="152"/>
        <end position="170"/>
    </location>
</feature>
<evidence type="ECO:0000256" key="4">
    <source>
        <dbReference type="ARBA" id="ARBA00022854"/>
    </source>
</evidence>
<feature type="disulfide bond" evidence="11">
    <location>
        <begin position="138"/>
        <end position="153"/>
    </location>
</feature>
<feature type="domain" description="Agouti" evidence="13">
    <location>
        <begin position="138"/>
        <end position="180"/>
    </location>
</feature>
<comment type="subcellular location">
    <subcellularLocation>
        <location evidence="7">Golgi apparatus lumen</location>
    </subcellularLocation>
    <subcellularLocation>
        <location evidence="1">Secreted</location>
    </subcellularLocation>
</comment>
<dbReference type="CTD" id="181"/>
<comment type="caution">
    <text evidence="11">Lacks conserved residue(s) required for the propagation of feature annotation.</text>
</comment>
<reference evidence="15" key="3">
    <citation type="submission" date="2025-08" db="UniProtKB">
        <authorList>
            <consortium name="RefSeq"/>
        </authorList>
    </citation>
    <scope>IDENTIFICATION</scope>
    <source>
        <strain evidence="15">17A/GY</strain>
        <tissue evidence="15">Liver</tissue>
    </source>
</reference>
<dbReference type="GO" id="GO:0005184">
    <property type="term" value="F:neuropeptide hormone activity"/>
    <property type="evidence" value="ECO:0007669"/>
    <property type="project" value="TreeGrafter"/>
</dbReference>
<dbReference type="InterPro" id="IPR036836">
    <property type="entry name" value="Agouti_dom_sf"/>
</dbReference>
<dbReference type="GO" id="GO:0008343">
    <property type="term" value="P:adult feeding behavior"/>
    <property type="evidence" value="ECO:0007669"/>
    <property type="project" value="TreeGrafter"/>
</dbReference>
<dbReference type="GO" id="GO:2000253">
    <property type="term" value="P:positive regulation of feeding behavior"/>
    <property type="evidence" value="ECO:0007669"/>
    <property type="project" value="TreeGrafter"/>
</dbReference>
<dbReference type="PANTHER" id="PTHR16551">
    <property type="entry name" value="AGOUTI RELATED"/>
    <property type="match status" value="1"/>
</dbReference>
<keyword evidence="6 11" id="KW-1015">Disulfide bond</keyword>
<dbReference type="InterPro" id="IPR007733">
    <property type="entry name" value="Agouti"/>
</dbReference>
<keyword evidence="3 12" id="KW-0732">Signal</keyword>
<dbReference type="KEGG" id="cge:100762653"/>
<evidence type="ECO:0000313" key="14">
    <source>
        <dbReference type="Proteomes" id="UP001108280"/>
    </source>
</evidence>
<dbReference type="GO" id="GO:0007218">
    <property type="term" value="P:neuropeptide signaling pathway"/>
    <property type="evidence" value="ECO:0007669"/>
    <property type="project" value="TreeGrafter"/>
</dbReference>
<dbReference type="Gene3D" id="4.10.760.10">
    <property type="entry name" value="Agouti domain"/>
    <property type="match status" value="1"/>
</dbReference>
<accession>A0A9J7GSQ7</accession>
<dbReference type="PANTHER" id="PTHR16551:SF4">
    <property type="entry name" value="AGOUTI-RELATED PROTEIN"/>
    <property type="match status" value="1"/>
</dbReference>
<dbReference type="Proteomes" id="UP001108280">
    <property type="component" value="Chromosome 3"/>
</dbReference>
<evidence type="ECO:0000256" key="5">
    <source>
        <dbReference type="ARBA" id="ARBA00023034"/>
    </source>
</evidence>
<evidence type="ECO:0000256" key="10">
    <source>
        <dbReference type="ARBA" id="ARBA00068128"/>
    </source>
</evidence>
<gene>
    <name evidence="15" type="primary">Agrp</name>
</gene>
<sequence>MLTVMLLSCALLLALPPTLGVQMRLAPLEGIRRPDQALFPEFPGEYGQGGHVWGEDNCWSQICLFGLSPHSRIPIPTLEVHTWCMVGVALTSSAPGLSLNGPKRTTADRTEEALLQKAEALAEVLDAQNRETRSPRRCVRLHESCLGQQVPCCDPCATCYCRFFNAFCYCRKLGTATNLCSRT</sequence>
<dbReference type="GO" id="GO:0005615">
    <property type="term" value="C:extracellular space"/>
    <property type="evidence" value="ECO:0007669"/>
    <property type="project" value="TreeGrafter"/>
</dbReference>
<organism evidence="14 15">
    <name type="scientific">Cricetulus griseus</name>
    <name type="common">Chinese hamster</name>
    <name type="synonym">Cricetulus barabensis griseus</name>
    <dbReference type="NCBI Taxonomy" id="10029"/>
    <lineage>
        <taxon>Eukaryota</taxon>
        <taxon>Metazoa</taxon>
        <taxon>Chordata</taxon>
        <taxon>Craniata</taxon>
        <taxon>Vertebrata</taxon>
        <taxon>Euteleostomi</taxon>
        <taxon>Mammalia</taxon>
        <taxon>Eutheria</taxon>
        <taxon>Euarchontoglires</taxon>
        <taxon>Glires</taxon>
        <taxon>Rodentia</taxon>
        <taxon>Myomorpha</taxon>
        <taxon>Muroidea</taxon>
        <taxon>Cricetidae</taxon>
        <taxon>Cricetinae</taxon>
        <taxon>Cricetulus</taxon>
    </lineage>
</organism>
<reference evidence="14" key="1">
    <citation type="journal article" date="2018" name="Biotechnol. Bioeng.">
        <title>A reference genome of the Chinese hamster based on a hybrid assembly strategy.</title>
        <authorList>
            <person name="Rupp O."/>
            <person name="MacDonald M.L."/>
            <person name="Li S."/>
            <person name="Dhiman H."/>
            <person name="Polson S."/>
            <person name="Griep S."/>
            <person name="Heffner K."/>
            <person name="Hernandez I."/>
            <person name="Brinkrolf K."/>
            <person name="Jadhav V."/>
            <person name="Samoudi M."/>
            <person name="Hao H."/>
            <person name="Kingham B."/>
            <person name="Goesmann A."/>
            <person name="Betenbaugh M.J."/>
            <person name="Lewis N.E."/>
            <person name="Borth N."/>
            <person name="Lee K.H."/>
        </authorList>
    </citation>
    <scope>NUCLEOTIDE SEQUENCE [LARGE SCALE GENOMIC DNA]</scope>
    <source>
        <strain evidence="14">17A/GY</strain>
    </source>
</reference>
<feature type="disulfide bond" evidence="11">
    <location>
        <begin position="145"/>
        <end position="159"/>
    </location>
</feature>
<dbReference type="PROSITE" id="PS60024">
    <property type="entry name" value="AGOUTI_1"/>
    <property type="match status" value="1"/>
</dbReference>
<reference evidence="14" key="2">
    <citation type="journal article" date="2020" name="Biotechnol. Bioeng.">
        <title>Chromosome-scale scaffolds for the Chinese hamster reference genome assembly to facilitate the study of the CHO epigenome.</title>
        <authorList>
            <person name="Hilliard W."/>
            <person name="MacDonald M."/>
            <person name="Lee K.H."/>
        </authorList>
    </citation>
    <scope>NUCLEOTIDE SEQUENCE [LARGE SCALE GENOMIC DNA]</scope>
    <source>
        <strain evidence="14">17A/GY</strain>
    </source>
</reference>
<keyword evidence="5" id="KW-0333">Golgi apparatus</keyword>
<name>A0A9J7GSQ7_CRIGR</name>
<feature type="chain" id="PRO_5039915053" description="Agouti-related protein" evidence="12">
    <location>
        <begin position="21"/>
        <end position="183"/>
    </location>
</feature>
<dbReference type="SMART" id="SM00792">
    <property type="entry name" value="Agouti"/>
    <property type="match status" value="1"/>
</dbReference>
<comment type="function">
    <text evidence="8">Plays a role in weight homeostasis. Involved in the control of feeding behavior through the central melanocortin system. Acts as alpha melanocyte-stimulating hormone antagonist by inhibiting cAMP production mediated by stimulation of melanocortin receptors within the hypothalamus and adrenal gland. Has very low activity with MC5R. Is an inverse agonist for MC3R and MC4R being able to suppress their constitutive activity. It promotes MC3R and MC4R endocytosis in an arrestin-dependent manner.</text>
</comment>
<proteinExistence type="predicted"/>
<feature type="signal peptide" evidence="12">
    <location>
        <begin position="1"/>
        <end position="20"/>
    </location>
</feature>
<evidence type="ECO:0000256" key="9">
    <source>
        <dbReference type="ARBA" id="ARBA00065157"/>
    </source>
</evidence>
<evidence type="ECO:0000256" key="12">
    <source>
        <dbReference type="SAM" id="SignalP"/>
    </source>
</evidence>
<keyword evidence="14" id="KW-1185">Reference proteome</keyword>
<evidence type="ECO:0000256" key="3">
    <source>
        <dbReference type="ARBA" id="ARBA00022729"/>
    </source>
</evidence>
<dbReference type="RefSeq" id="XP_035315824.1">
    <property type="nucleotide sequence ID" value="XM_035459933.1"/>
</dbReference>
<comment type="subunit">
    <text evidence="9">Interacts with melanocortin receptors MC3R, MC4R and MC5R.</text>
</comment>
<evidence type="ECO:0000256" key="7">
    <source>
        <dbReference type="ARBA" id="ARBA00023769"/>
    </source>
</evidence>
<dbReference type="InterPro" id="IPR027300">
    <property type="entry name" value="Agouti_dom"/>
</dbReference>
<dbReference type="Pfam" id="PF05039">
    <property type="entry name" value="Agouti"/>
    <property type="match status" value="1"/>
</dbReference>
<dbReference type="PROSITE" id="PS51150">
    <property type="entry name" value="AGOUTI_2"/>
    <property type="match status" value="1"/>
</dbReference>